<evidence type="ECO:0000313" key="7">
    <source>
        <dbReference type="Proteomes" id="UP000229433"/>
    </source>
</evidence>
<dbReference type="InterPro" id="IPR015424">
    <property type="entry name" value="PyrdxlP-dep_Trfase"/>
</dbReference>
<gene>
    <name evidence="6" type="ORF">CJ305_03160</name>
</gene>
<evidence type="ECO:0000256" key="3">
    <source>
        <dbReference type="ARBA" id="ARBA00022679"/>
    </source>
</evidence>
<dbReference type="Gene3D" id="3.90.1150.10">
    <property type="entry name" value="Aspartate Aminotransferase, domain 1"/>
    <property type="match status" value="1"/>
</dbReference>
<dbReference type="InterPro" id="IPR015421">
    <property type="entry name" value="PyrdxlP-dep_Trfase_major"/>
</dbReference>
<dbReference type="PANTHER" id="PTHR42832">
    <property type="entry name" value="AMINO ACID AMINOTRANSFERASE"/>
    <property type="match status" value="1"/>
</dbReference>
<evidence type="ECO:0000313" key="6">
    <source>
        <dbReference type="EMBL" id="PHQ31231.1"/>
    </source>
</evidence>
<sequence>MIIESANRLNQTAEYYFSRKLKEVRALAAQGKPIINMGIGSPDLPPPPHVIEALTTSLVDGPAHQYQSYKGLPQLTAAMADFYKDQYGVNLDAETEILPLMGSKEGIMHISMAFLNPGDEVLIPNPGYPTYTSVTRLVEAEPVYYNLDAAHNWMPDYESLQKKDLSKVKLMWVNYPHMPTGAKATQADFEKLVAFAKANQILLVNDNPYSFILNENPQSILAVAGAKDVAIELNSLSKSFNMSGWRVGMLLGASAYIDTVLTVKSNMDSGMFYGIQKGAAAVLKEGKEWFDGLNAVYKNRRDLMWQLADVLGCTYDQEAAGMFIWAKLPEGAGDAEAFIDDILINKSVFITPGTIFGSQGAGYIRFSLCVTEEKIKEAISRF</sequence>
<comment type="caution">
    <text evidence="6">The sequence shown here is derived from an EMBL/GenBank/DDBJ whole genome shotgun (WGS) entry which is preliminary data.</text>
</comment>
<comment type="similarity">
    <text evidence="4">Belongs to the class-I pyridoxal-phosphate-dependent aminotransferase family.</text>
</comment>
<feature type="domain" description="Aminotransferase class I/classII large" evidence="5">
    <location>
        <begin position="33"/>
        <end position="382"/>
    </location>
</feature>
<dbReference type="Proteomes" id="UP000229433">
    <property type="component" value="Unassembled WGS sequence"/>
</dbReference>
<dbReference type="PROSITE" id="PS00105">
    <property type="entry name" value="AA_TRANSFER_CLASS_1"/>
    <property type="match status" value="1"/>
</dbReference>
<evidence type="ECO:0000256" key="4">
    <source>
        <dbReference type="RuleBase" id="RU000481"/>
    </source>
</evidence>
<name>A0A2G1VWX0_9FLAO</name>
<reference evidence="6 7" key="1">
    <citation type="submission" date="2017-08" db="EMBL/GenBank/DDBJ databases">
        <title>The whole genome shortgun sequences of strain Leeuwenhoekiella nanhaiensis G18 from the South China Sea.</title>
        <authorList>
            <person name="Liu Q."/>
        </authorList>
    </citation>
    <scope>NUCLEOTIDE SEQUENCE [LARGE SCALE GENOMIC DNA]</scope>
    <source>
        <strain evidence="6 7">G18</strain>
    </source>
</reference>
<dbReference type="Pfam" id="PF00155">
    <property type="entry name" value="Aminotran_1_2"/>
    <property type="match status" value="1"/>
</dbReference>
<dbReference type="PANTHER" id="PTHR42832:SF3">
    <property type="entry name" value="L-GLUTAMINE--4-(METHYLSULFANYL)-2-OXOBUTANOATE AMINOTRANSFERASE"/>
    <property type="match status" value="1"/>
</dbReference>
<dbReference type="InterPro" id="IPR004838">
    <property type="entry name" value="NHTrfase_class1_PyrdxlP-BS"/>
</dbReference>
<dbReference type="EMBL" id="NQXA01000001">
    <property type="protein sequence ID" value="PHQ31231.1"/>
    <property type="molecule type" value="Genomic_DNA"/>
</dbReference>
<organism evidence="6 7">
    <name type="scientific">Leeuwenhoekiella nanhaiensis</name>
    <dbReference type="NCBI Taxonomy" id="1655491"/>
    <lineage>
        <taxon>Bacteria</taxon>
        <taxon>Pseudomonadati</taxon>
        <taxon>Bacteroidota</taxon>
        <taxon>Flavobacteriia</taxon>
        <taxon>Flavobacteriales</taxon>
        <taxon>Flavobacteriaceae</taxon>
        <taxon>Leeuwenhoekiella</taxon>
    </lineage>
</organism>
<dbReference type="GO" id="GO:0030170">
    <property type="term" value="F:pyridoxal phosphate binding"/>
    <property type="evidence" value="ECO:0007669"/>
    <property type="project" value="InterPro"/>
</dbReference>
<proteinExistence type="inferred from homology"/>
<protein>
    <recommendedName>
        <fullName evidence="4">Aminotransferase</fullName>
        <ecNumber evidence="4">2.6.1.-</ecNumber>
    </recommendedName>
</protein>
<dbReference type="Gene3D" id="3.40.640.10">
    <property type="entry name" value="Type I PLP-dependent aspartate aminotransferase-like (Major domain)"/>
    <property type="match status" value="1"/>
</dbReference>
<dbReference type="AlphaFoldDB" id="A0A2G1VWX0"/>
<dbReference type="CDD" id="cd00609">
    <property type="entry name" value="AAT_like"/>
    <property type="match status" value="1"/>
</dbReference>
<dbReference type="InterPro" id="IPR015422">
    <property type="entry name" value="PyrdxlP-dep_Trfase_small"/>
</dbReference>
<evidence type="ECO:0000259" key="5">
    <source>
        <dbReference type="Pfam" id="PF00155"/>
    </source>
</evidence>
<comment type="cofactor">
    <cofactor evidence="1 4">
        <name>pyridoxal 5'-phosphate</name>
        <dbReference type="ChEBI" id="CHEBI:597326"/>
    </cofactor>
</comment>
<evidence type="ECO:0000256" key="2">
    <source>
        <dbReference type="ARBA" id="ARBA00022576"/>
    </source>
</evidence>
<dbReference type="OrthoDB" id="9802328at2"/>
<dbReference type="InterPro" id="IPR004839">
    <property type="entry name" value="Aminotransferase_I/II_large"/>
</dbReference>
<keyword evidence="7" id="KW-1185">Reference proteome</keyword>
<dbReference type="GO" id="GO:0008483">
    <property type="term" value="F:transaminase activity"/>
    <property type="evidence" value="ECO:0007669"/>
    <property type="project" value="UniProtKB-KW"/>
</dbReference>
<keyword evidence="3 4" id="KW-0808">Transferase</keyword>
<evidence type="ECO:0000256" key="1">
    <source>
        <dbReference type="ARBA" id="ARBA00001933"/>
    </source>
</evidence>
<dbReference type="SUPFAM" id="SSF53383">
    <property type="entry name" value="PLP-dependent transferases"/>
    <property type="match status" value="1"/>
</dbReference>
<accession>A0A2G1VWX0</accession>
<dbReference type="EC" id="2.6.1.-" evidence="4"/>
<dbReference type="InterPro" id="IPR050881">
    <property type="entry name" value="LL-DAP_aminotransferase"/>
</dbReference>
<dbReference type="RefSeq" id="WP_099644771.1">
    <property type="nucleotide sequence ID" value="NZ_KZ319287.1"/>
</dbReference>
<keyword evidence="2 4" id="KW-0032">Aminotransferase</keyword>